<name>A0A8S2STD1_9BILA</name>
<dbReference type="Gene3D" id="1.10.565.10">
    <property type="entry name" value="Retinoid X Receptor"/>
    <property type="match status" value="1"/>
</dbReference>
<evidence type="ECO:0000313" key="6">
    <source>
        <dbReference type="EMBL" id="CAF4257335.1"/>
    </source>
</evidence>
<evidence type="ECO:0000256" key="2">
    <source>
        <dbReference type="ARBA" id="ARBA00023163"/>
    </source>
</evidence>
<reference evidence="5" key="1">
    <citation type="submission" date="2021-02" db="EMBL/GenBank/DDBJ databases">
        <authorList>
            <person name="Nowell W R."/>
        </authorList>
    </citation>
    <scope>NUCLEOTIDE SEQUENCE</scope>
</reference>
<dbReference type="EMBL" id="CAJOBH010291339">
    <property type="protein sequence ID" value="CAF5181502.1"/>
    <property type="molecule type" value="Genomic_DNA"/>
</dbReference>
<evidence type="ECO:0000313" key="8">
    <source>
        <dbReference type="Proteomes" id="UP000676336"/>
    </source>
</evidence>
<evidence type="ECO:0000256" key="1">
    <source>
        <dbReference type="ARBA" id="ARBA00023015"/>
    </source>
</evidence>
<keyword evidence="2" id="KW-0804">Transcription</keyword>
<feature type="domain" description="NR LBD" evidence="4">
    <location>
        <begin position="1"/>
        <end position="89"/>
    </location>
</feature>
<dbReference type="InterPro" id="IPR035500">
    <property type="entry name" value="NHR-like_dom_sf"/>
</dbReference>
<keyword evidence="3" id="KW-0675">Receptor</keyword>
<dbReference type="Proteomes" id="UP000681720">
    <property type="component" value="Unassembled WGS sequence"/>
</dbReference>
<accession>A0A8S2STD1</accession>
<dbReference type="InterPro" id="IPR000536">
    <property type="entry name" value="Nucl_hrmn_rcpt_lig-bd"/>
</dbReference>
<comment type="caution">
    <text evidence="5">The sequence shown here is derived from an EMBL/GenBank/DDBJ whole genome shotgun (WGS) entry which is preliminary data.</text>
</comment>
<keyword evidence="1" id="KW-0805">Transcription regulation</keyword>
<evidence type="ECO:0000259" key="4">
    <source>
        <dbReference type="PROSITE" id="PS51843"/>
    </source>
</evidence>
<dbReference type="SUPFAM" id="SSF48508">
    <property type="entry name" value="Nuclear receptor ligand-binding domain"/>
    <property type="match status" value="1"/>
</dbReference>
<protein>
    <recommendedName>
        <fullName evidence="4">NR LBD domain-containing protein</fullName>
    </recommendedName>
</protein>
<gene>
    <name evidence="7" type="ORF">BYL167_LOCUS79031</name>
    <name evidence="6" type="ORF">GIL414_LOCUS23957</name>
    <name evidence="5" type="ORF">SMN809_LOCUS23573</name>
</gene>
<dbReference type="EMBL" id="CAJOBI010025282">
    <property type="protein sequence ID" value="CAF4241094.1"/>
    <property type="molecule type" value="Genomic_DNA"/>
</dbReference>
<feature type="non-terminal residue" evidence="5">
    <location>
        <position position="89"/>
    </location>
</feature>
<dbReference type="PANTHER" id="PTHR24083">
    <property type="entry name" value="NUCLEAR HORMONE RECEPTOR"/>
    <property type="match status" value="1"/>
</dbReference>
<dbReference type="PROSITE" id="PS51843">
    <property type="entry name" value="NR_LBD"/>
    <property type="match status" value="1"/>
</dbReference>
<evidence type="ECO:0000313" key="7">
    <source>
        <dbReference type="EMBL" id="CAF5181502.1"/>
    </source>
</evidence>
<dbReference type="AlphaFoldDB" id="A0A8S2STD1"/>
<evidence type="ECO:0000256" key="3">
    <source>
        <dbReference type="ARBA" id="ARBA00023170"/>
    </source>
</evidence>
<dbReference type="Pfam" id="PF00104">
    <property type="entry name" value="Hormone_recep"/>
    <property type="match status" value="1"/>
</dbReference>
<proteinExistence type="predicted"/>
<dbReference type="EMBL" id="CAJOBJ010028202">
    <property type="protein sequence ID" value="CAF4257335.1"/>
    <property type="molecule type" value="Genomic_DNA"/>
</dbReference>
<dbReference type="Proteomes" id="UP000681967">
    <property type="component" value="Unassembled WGS sequence"/>
</dbReference>
<dbReference type="InterPro" id="IPR050274">
    <property type="entry name" value="Nuclear_hormone_rcpt_NR2"/>
</dbReference>
<sequence>MIEWAKDLKGFIELSDNDKIALLRGHTGENLILGVACRSLNCDDYLLLGNHYVILRNASDPGLSRAAGRILDEIVKPLKDNQLDEKEYA</sequence>
<dbReference type="Proteomes" id="UP000676336">
    <property type="component" value="Unassembled WGS sequence"/>
</dbReference>
<evidence type="ECO:0000313" key="5">
    <source>
        <dbReference type="EMBL" id="CAF4241094.1"/>
    </source>
</evidence>
<organism evidence="5 8">
    <name type="scientific">Rotaria magnacalcarata</name>
    <dbReference type="NCBI Taxonomy" id="392030"/>
    <lineage>
        <taxon>Eukaryota</taxon>
        <taxon>Metazoa</taxon>
        <taxon>Spiralia</taxon>
        <taxon>Gnathifera</taxon>
        <taxon>Rotifera</taxon>
        <taxon>Eurotatoria</taxon>
        <taxon>Bdelloidea</taxon>
        <taxon>Philodinida</taxon>
        <taxon>Philodinidae</taxon>
        <taxon>Rotaria</taxon>
    </lineage>
</organism>